<evidence type="ECO:0000256" key="4">
    <source>
        <dbReference type="ARBA" id="ARBA00022898"/>
    </source>
</evidence>
<comment type="cofactor">
    <cofactor evidence="1">
        <name>pyridoxal 5'-phosphate</name>
        <dbReference type="ChEBI" id="CHEBI:597326"/>
    </cofactor>
</comment>
<dbReference type="PANTHER" id="PTHR32328">
    <property type="entry name" value="L-SERYL-TRNA(SEC) SELENIUM TRANSFERASE"/>
    <property type="match status" value="1"/>
</dbReference>
<dbReference type="EMBL" id="BARV01008947">
    <property type="protein sequence ID" value="GAI10298.1"/>
    <property type="molecule type" value="Genomic_DNA"/>
</dbReference>
<dbReference type="InterPro" id="IPR015421">
    <property type="entry name" value="PyrdxlP-dep_Trfase_major"/>
</dbReference>
<evidence type="ECO:0000256" key="2">
    <source>
        <dbReference type="ARBA" id="ARBA00022490"/>
    </source>
</evidence>
<evidence type="ECO:0000256" key="1">
    <source>
        <dbReference type="ARBA" id="ARBA00001933"/>
    </source>
</evidence>
<feature type="non-terminal residue" evidence="8">
    <location>
        <position position="313"/>
    </location>
</feature>
<dbReference type="GO" id="GO:0004125">
    <property type="term" value="F:L-seryl-tRNA(Sec) selenium transferase activity"/>
    <property type="evidence" value="ECO:0007669"/>
    <property type="project" value="InterPro"/>
</dbReference>
<proteinExistence type="inferred from homology"/>
<keyword evidence="2" id="KW-0963">Cytoplasm</keyword>
<dbReference type="InterPro" id="IPR004534">
    <property type="entry name" value="SelA_trans"/>
</dbReference>
<protein>
    <recommendedName>
        <fullName evidence="7">L-seryl-tRNA selenium transferase N-terminal domain-containing protein</fullName>
    </recommendedName>
</protein>
<keyword evidence="4" id="KW-0663">Pyridoxal phosphate</keyword>
<dbReference type="SUPFAM" id="SSF53383">
    <property type="entry name" value="PLP-dependent transferases"/>
    <property type="match status" value="1"/>
</dbReference>
<dbReference type="Pfam" id="PF12390">
    <property type="entry name" value="Se-cys_synth_N"/>
    <property type="match status" value="1"/>
</dbReference>
<dbReference type="InterPro" id="IPR015424">
    <property type="entry name" value="PyrdxlP-dep_Trfase"/>
</dbReference>
<dbReference type="NCBIfam" id="TIGR00474">
    <property type="entry name" value="selA"/>
    <property type="match status" value="1"/>
</dbReference>
<dbReference type="Pfam" id="PF03841">
    <property type="entry name" value="SelA"/>
    <property type="match status" value="1"/>
</dbReference>
<reference evidence="8" key="1">
    <citation type="journal article" date="2014" name="Front. Microbiol.">
        <title>High frequency of phylogenetically diverse reductive dehalogenase-homologous genes in deep subseafloor sedimentary metagenomes.</title>
        <authorList>
            <person name="Kawai M."/>
            <person name="Futagami T."/>
            <person name="Toyoda A."/>
            <person name="Takaki Y."/>
            <person name="Nishi S."/>
            <person name="Hori S."/>
            <person name="Arai W."/>
            <person name="Tsubouchi T."/>
            <person name="Morono Y."/>
            <person name="Uchiyama I."/>
            <person name="Ito T."/>
            <person name="Fujiyama A."/>
            <person name="Inagaki F."/>
            <person name="Takami H."/>
        </authorList>
    </citation>
    <scope>NUCLEOTIDE SEQUENCE</scope>
    <source>
        <strain evidence="8">Expedition CK06-06</strain>
    </source>
</reference>
<dbReference type="AlphaFoldDB" id="X1KUC4"/>
<sequence>MESEFRHLPSVDRLISEERIRRLQELYPRASLVELIRQYLEHARLAIAAGNPCPSVDEIVESICAQVYALENPSLRPIINASGVILHTNLGRAPLSKEAISAMNGVANGYCNLEFDLDSGTRGSRYTHIEPILCQLTGAEAALVVNNNASAVLLALTALAKKREVIVSRGQAVEIGGGFRIPDVMRQSGAKLVEVGTTNCTYVTDYAQAINPRTAALMRVHSSNFRLMGFTHLVTLDELVTLSRQYDLPVFDDLGSGCFLDTTKFGLDAEPMVQRSIATGAGLVFFSGDKLMGGPQAGIIVGKKQFVDKLKKH</sequence>
<comment type="caution">
    <text evidence="8">The sequence shown here is derived from an EMBL/GenBank/DDBJ whole genome shotgun (WGS) entry which is preliminary data.</text>
</comment>
<dbReference type="PANTHER" id="PTHR32328:SF0">
    <property type="entry name" value="L-SERYL-TRNA(SEC) SELENIUM TRANSFERASE"/>
    <property type="match status" value="1"/>
</dbReference>
<name>X1KUC4_9ZZZZ</name>
<evidence type="ECO:0000259" key="7">
    <source>
        <dbReference type="Pfam" id="PF12390"/>
    </source>
</evidence>
<feature type="domain" description="L-seryl-tRNA selenium transferase N-terminal" evidence="7">
    <location>
        <begin position="5"/>
        <end position="44"/>
    </location>
</feature>
<evidence type="ECO:0000256" key="6">
    <source>
        <dbReference type="ARBA" id="ARBA00023266"/>
    </source>
</evidence>
<accession>X1KUC4</accession>
<dbReference type="HAMAP" id="MF_00423">
    <property type="entry name" value="SelA"/>
    <property type="match status" value="1"/>
</dbReference>
<keyword evidence="5" id="KW-0648">Protein biosynthesis</keyword>
<dbReference type="InterPro" id="IPR025862">
    <property type="entry name" value="SelA_trans_N_dom"/>
</dbReference>
<gene>
    <name evidence="8" type="ORF">S06H3_17827</name>
</gene>
<dbReference type="GO" id="GO:0001514">
    <property type="term" value="P:selenocysteine incorporation"/>
    <property type="evidence" value="ECO:0007669"/>
    <property type="project" value="InterPro"/>
</dbReference>
<evidence type="ECO:0000256" key="5">
    <source>
        <dbReference type="ARBA" id="ARBA00022917"/>
    </source>
</evidence>
<organism evidence="8">
    <name type="scientific">marine sediment metagenome</name>
    <dbReference type="NCBI Taxonomy" id="412755"/>
    <lineage>
        <taxon>unclassified sequences</taxon>
        <taxon>metagenomes</taxon>
        <taxon>ecological metagenomes</taxon>
    </lineage>
</organism>
<evidence type="ECO:0000313" key="8">
    <source>
        <dbReference type="EMBL" id="GAI10298.1"/>
    </source>
</evidence>
<evidence type="ECO:0000256" key="3">
    <source>
        <dbReference type="ARBA" id="ARBA00022679"/>
    </source>
</evidence>
<dbReference type="Gene3D" id="3.40.640.10">
    <property type="entry name" value="Type I PLP-dependent aspartate aminotransferase-like (Major domain)"/>
    <property type="match status" value="1"/>
</dbReference>
<dbReference type="GO" id="GO:0005737">
    <property type="term" value="C:cytoplasm"/>
    <property type="evidence" value="ECO:0007669"/>
    <property type="project" value="InterPro"/>
</dbReference>
<dbReference type="InterPro" id="IPR018319">
    <property type="entry name" value="SelA-like"/>
</dbReference>
<keyword evidence="3" id="KW-0808">Transferase</keyword>
<keyword evidence="6" id="KW-0711">Selenium</keyword>